<gene>
    <name evidence="2" type="ORF">EQY75_11240</name>
</gene>
<dbReference type="Pfam" id="PF04940">
    <property type="entry name" value="BLUF"/>
    <property type="match status" value="1"/>
</dbReference>
<dbReference type="AlphaFoldDB" id="A0A411EBN5"/>
<dbReference type="PROSITE" id="PS50925">
    <property type="entry name" value="BLUF"/>
    <property type="match status" value="1"/>
</dbReference>
<dbReference type="GO" id="GO:0009882">
    <property type="term" value="F:blue light photoreceptor activity"/>
    <property type="evidence" value="ECO:0007669"/>
    <property type="project" value="InterPro"/>
</dbReference>
<proteinExistence type="predicted"/>
<feature type="domain" description="BLUF" evidence="1">
    <location>
        <begin position="1"/>
        <end position="92"/>
    </location>
</feature>
<dbReference type="SMART" id="SM01034">
    <property type="entry name" value="BLUF"/>
    <property type="match status" value="1"/>
</dbReference>
<evidence type="ECO:0000259" key="1">
    <source>
        <dbReference type="PROSITE" id="PS50925"/>
    </source>
</evidence>
<dbReference type="KEGG" id="mur:EQY75_11240"/>
<reference evidence="2 3" key="1">
    <citation type="submission" date="2019-01" db="EMBL/GenBank/DDBJ databases">
        <title>Muriicola soli sp. nov., isolated from soil.</title>
        <authorList>
            <person name="Kang H.J."/>
            <person name="Kim S.B."/>
        </authorList>
    </citation>
    <scope>NUCLEOTIDE SEQUENCE [LARGE SCALE GENOMIC DNA]</scope>
    <source>
        <strain evidence="2 3">MMS17-SY002</strain>
    </source>
</reference>
<accession>A0A411EBN5</accession>
<evidence type="ECO:0000313" key="2">
    <source>
        <dbReference type="EMBL" id="QBA65048.1"/>
    </source>
</evidence>
<dbReference type="Proteomes" id="UP000290889">
    <property type="component" value="Chromosome"/>
</dbReference>
<dbReference type="SUPFAM" id="SSF54975">
    <property type="entry name" value="Acylphosphatase/BLUF domain-like"/>
    <property type="match status" value="1"/>
</dbReference>
<protein>
    <submittedName>
        <fullName evidence="2">BLUF domain-containing protein</fullName>
    </submittedName>
</protein>
<sequence>MFSLVYRSVARPGFNLDQIQEMLRKARNFNHQQGITGCLLYHEGEFIQYLEGNQYKVLTLFDKIKVDSRHIEVELLSYAEREGRAFEKWDMAYENFFGENPQITHLKLMVDEYLSNKSNHTAENPSKIVFWEQVGSVLHGTRTSAGN</sequence>
<dbReference type="RefSeq" id="WP_129605896.1">
    <property type="nucleotide sequence ID" value="NZ_CP035544.1"/>
</dbReference>
<dbReference type="EMBL" id="CP035544">
    <property type="protein sequence ID" value="QBA65048.1"/>
    <property type="molecule type" value="Genomic_DNA"/>
</dbReference>
<dbReference type="GO" id="GO:0071949">
    <property type="term" value="F:FAD binding"/>
    <property type="evidence" value="ECO:0007669"/>
    <property type="project" value="InterPro"/>
</dbReference>
<dbReference type="InterPro" id="IPR036046">
    <property type="entry name" value="Acylphosphatase-like_dom_sf"/>
</dbReference>
<name>A0A411EBN5_9FLAO</name>
<dbReference type="OrthoDB" id="1122028at2"/>
<organism evidence="2 3">
    <name type="scientific">Muriicola soli</name>
    <dbReference type="NCBI Taxonomy" id="2507538"/>
    <lineage>
        <taxon>Bacteria</taxon>
        <taxon>Pseudomonadati</taxon>
        <taxon>Bacteroidota</taxon>
        <taxon>Flavobacteriia</taxon>
        <taxon>Flavobacteriales</taxon>
        <taxon>Flavobacteriaceae</taxon>
        <taxon>Muriicola</taxon>
    </lineage>
</organism>
<dbReference type="InterPro" id="IPR007024">
    <property type="entry name" value="BLUF_domain"/>
</dbReference>
<keyword evidence="3" id="KW-1185">Reference proteome</keyword>
<evidence type="ECO:0000313" key="3">
    <source>
        <dbReference type="Proteomes" id="UP000290889"/>
    </source>
</evidence>
<dbReference type="Gene3D" id="3.30.70.100">
    <property type="match status" value="1"/>
</dbReference>